<evidence type="ECO:0000313" key="3">
    <source>
        <dbReference type="EMBL" id="HIU29716.1"/>
    </source>
</evidence>
<feature type="chain" id="PRO_5039356757" evidence="2">
    <location>
        <begin position="38"/>
        <end position="693"/>
    </location>
</feature>
<dbReference type="Gene3D" id="3.20.20.80">
    <property type="entry name" value="Glycosidases"/>
    <property type="match status" value="1"/>
</dbReference>
<organism evidence="3 4">
    <name type="scientific">Candidatus Egerieisoma faecipullorum</name>
    <dbReference type="NCBI Taxonomy" id="2840963"/>
    <lineage>
        <taxon>Bacteria</taxon>
        <taxon>Bacillati</taxon>
        <taxon>Bacillota</taxon>
        <taxon>Clostridia</taxon>
        <taxon>Eubacteriales</taxon>
        <taxon>Clostridiaceae</taxon>
        <taxon>Clostridiaceae incertae sedis</taxon>
        <taxon>Candidatus Egerieisoma</taxon>
    </lineage>
</organism>
<comment type="caution">
    <text evidence="3">The sequence shown here is derived from an EMBL/GenBank/DDBJ whole genome shotgun (WGS) entry which is preliminary data.</text>
</comment>
<keyword evidence="2" id="KW-0732">Signal</keyword>
<protein>
    <submittedName>
        <fullName evidence="3">Uncharacterized protein</fullName>
    </submittedName>
</protein>
<reference evidence="3" key="1">
    <citation type="submission" date="2020-10" db="EMBL/GenBank/DDBJ databases">
        <authorList>
            <person name="Gilroy R."/>
        </authorList>
    </citation>
    <scope>NUCLEOTIDE SEQUENCE</scope>
    <source>
        <strain evidence="3">CHK195-4489</strain>
    </source>
</reference>
<dbReference type="AlphaFoldDB" id="A0A9D1I795"/>
<feature type="transmembrane region" description="Helical" evidence="1">
    <location>
        <begin position="663"/>
        <end position="685"/>
    </location>
</feature>
<dbReference type="EMBL" id="DVMM01000109">
    <property type="protein sequence ID" value="HIU29716.1"/>
    <property type="molecule type" value="Genomic_DNA"/>
</dbReference>
<evidence type="ECO:0000256" key="2">
    <source>
        <dbReference type="SAM" id="SignalP"/>
    </source>
</evidence>
<keyword evidence="1" id="KW-1133">Transmembrane helix</keyword>
<evidence type="ECO:0000256" key="1">
    <source>
        <dbReference type="SAM" id="Phobius"/>
    </source>
</evidence>
<gene>
    <name evidence="3" type="ORF">IAD50_05405</name>
</gene>
<dbReference type="SUPFAM" id="SSF49344">
    <property type="entry name" value="CBD9-like"/>
    <property type="match status" value="1"/>
</dbReference>
<keyword evidence="1" id="KW-0472">Membrane</keyword>
<reference evidence="3" key="2">
    <citation type="journal article" date="2021" name="PeerJ">
        <title>Extensive microbial diversity within the chicken gut microbiome revealed by metagenomics and culture.</title>
        <authorList>
            <person name="Gilroy R."/>
            <person name="Ravi A."/>
            <person name="Getino M."/>
            <person name="Pursley I."/>
            <person name="Horton D.L."/>
            <person name="Alikhan N.F."/>
            <person name="Baker D."/>
            <person name="Gharbi K."/>
            <person name="Hall N."/>
            <person name="Watson M."/>
            <person name="Adriaenssens E.M."/>
            <person name="Foster-Nyarko E."/>
            <person name="Jarju S."/>
            <person name="Secka A."/>
            <person name="Antonio M."/>
            <person name="Oren A."/>
            <person name="Chaudhuri R.R."/>
            <person name="La Ragione R."/>
            <person name="Hildebrand F."/>
            <person name="Pallen M.J."/>
        </authorList>
    </citation>
    <scope>NUCLEOTIDE SEQUENCE</scope>
    <source>
        <strain evidence="3">CHK195-4489</strain>
    </source>
</reference>
<name>A0A9D1I795_9CLOT</name>
<proteinExistence type="predicted"/>
<sequence length="693" mass="78548">MKTRKNKQQIRSAIRKLSALFLCAGLLLSGLALPAAAEDAASAVKPDTWAAVDGLGRTVNQYQDVGDTREGKYVGLFYWTWHYEFAKSTSALNVTEIISQYPEARNDYTHEAWGRNTGGKYFFWDKPMFDYYINTDEYVVRKHAEMLADAGVDVIFFDCTNGTYLWQPAYETVFEVFAQAREQGVDTPQVAFMLNFGAGADTRTQLQTLYKDLYSEGKYSDLWFLWDGKPLVLAGQNCISRQDRYGEEILDFFTFRYCNPSYFTEDVDISENQWGWCSVYPQTKYGVREDGSVEQMTVNVAQNASDNSNGGPVAMNDYRGGVYGRGYAKGDYSYSFQYKGETITIDKETEDAFLYGLNFQQQWDYALEVDPDFIFITGWNEWVALRQQEWGGTENAFADQYTDEYSRDIEPSDGVLKDHFYYQLVTNIRKFKGVQAPDVADENSGTYKTIDIHSEADQWADVNLVYNHYEKSTWDRNSAGWRGTKKYNYSTMRNDFVTFKVAYDENNVYFMAETVDDITDSSDPAWMRLLIDTDFTGNSPNWEGFEYIVNRTSPSGTEATVERSDGGWNFTEAGKAEFSVKGNRIQISIPRSVLGLTDQSGKMPAFNFKWADNTLAPETTEDSGDILDFYKYGDVAPGGRFMFSFNTELVAAPGSAEESGVAWYIWVCIGAAVVVVAAVVIVLVVTGRKKKVA</sequence>
<feature type="signal peptide" evidence="2">
    <location>
        <begin position="1"/>
        <end position="37"/>
    </location>
</feature>
<evidence type="ECO:0000313" key="4">
    <source>
        <dbReference type="Proteomes" id="UP000824089"/>
    </source>
</evidence>
<dbReference type="Proteomes" id="UP000824089">
    <property type="component" value="Unassembled WGS sequence"/>
</dbReference>
<accession>A0A9D1I795</accession>
<keyword evidence="1" id="KW-0812">Transmembrane</keyword>